<dbReference type="EMBL" id="JAUSXB010000001">
    <property type="protein sequence ID" value="MDQ0674279.1"/>
    <property type="molecule type" value="Genomic_DNA"/>
</dbReference>
<reference evidence="1 2" key="1">
    <citation type="submission" date="2023-07" db="EMBL/GenBank/DDBJ databases">
        <title>Comparative genomics of wheat-associated soil bacteria to identify genetic determinants of phenazine resistance.</title>
        <authorList>
            <person name="Mouncey N."/>
        </authorList>
    </citation>
    <scope>NUCLEOTIDE SEQUENCE [LARGE SCALE GENOMIC DNA]</scope>
    <source>
        <strain evidence="1 2">W1I3</strain>
    </source>
</reference>
<sequence>MTTRVHHPGLHALELQINGTVHGRTEFLLETAQART</sequence>
<name>A0ABU0PJZ0_9MICC</name>
<evidence type="ECO:0000313" key="2">
    <source>
        <dbReference type="Proteomes" id="UP001236806"/>
    </source>
</evidence>
<proteinExistence type="predicted"/>
<organism evidence="1 2">
    <name type="scientific">Pseudarthrobacter siccitolerans</name>
    <dbReference type="NCBI Taxonomy" id="861266"/>
    <lineage>
        <taxon>Bacteria</taxon>
        <taxon>Bacillati</taxon>
        <taxon>Actinomycetota</taxon>
        <taxon>Actinomycetes</taxon>
        <taxon>Micrococcales</taxon>
        <taxon>Micrococcaceae</taxon>
        <taxon>Pseudarthrobacter</taxon>
    </lineage>
</organism>
<dbReference type="Proteomes" id="UP001236806">
    <property type="component" value="Unassembled WGS sequence"/>
</dbReference>
<gene>
    <name evidence="1" type="ORF">QFZ36_001840</name>
</gene>
<accession>A0ABU0PJZ0</accession>
<comment type="caution">
    <text evidence="1">The sequence shown here is derived from an EMBL/GenBank/DDBJ whole genome shotgun (WGS) entry which is preliminary data.</text>
</comment>
<protein>
    <submittedName>
        <fullName evidence="1">Uncharacterized protein</fullName>
    </submittedName>
</protein>
<keyword evidence="2" id="KW-1185">Reference proteome</keyword>
<evidence type="ECO:0000313" key="1">
    <source>
        <dbReference type="EMBL" id="MDQ0674279.1"/>
    </source>
</evidence>